<sequence>MSTSDPSGDRRTPGATPDDAAPTETSPTETTPTEAPPTETISADAAPDATPADTTPADPTPAGTTSPQTAAAADSPAADPAAVEGATTDAARTASADAPSTRPFGSPTPAAQARAAAPRVAADPGRHATARPTPVPPEPAAGAAAGAFGAHQRFAASAPDASPDPVGGPATAPLPPTHGGPPVAPPPPEPGRPFDTAAAPITPEPPVEDPSLFPAPNAPRSPSAGSHILGVIVGLILGPVAVAGVLLGQSRILVVQADHWDASLDVLGIVLVSVGLLLLACVLLLGAWTAAVPITAGIVLSALGGFYLYAPGIARRETLRVLTSEGWHTQVTQVTVVGTSGTLLVAGFMLLVGGLVIAGARRHGIHLGEFRERNRA</sequence>
<feature type="transmembrane region" description="Helical" evidence="2">
    <location>
        <begin position="294"/>
        <end position="314"/>
    </location>
</feature>
<keyword evidence="2" id="KW-0472">Membrane</keyword>
<evidence type="ECO:0000313" key="3">
    <source>
        <dbReference type="EMBL" id="MDM7854475.1"/>
    </source>
</evidence>
<evidence type="ECO:0000256" key="2">
    <source>
        <dbReference type="SAM" id="Phobius"/>
    </source>
</evidence>
<feature type="compositionally biased region" description="Low complexity" evidence="1">
    <location>
        <begin position="109"/>
        <end position="123"/>
    </location>
</feature>
<feature type="region of interest" description="Disordered" evidence="1">
    <location>
        <begin position="1"/>
        <end position="219"/>
    </location>
</feature>
<gene>
    <name evidence="3" type="ORF">QRT04_05980</name>
</gene>
<evidence type="ECO:0000313" key="4">
    <source>
        <dbReference type="Proteomes" id="UP001529338"/>
    </source>
</evidence>
<proteinExistence type="predicted"/>
<reference evidence="3 4" key="1">
    <citation type="submission" date="2023-06" db="EMBL/GenBank/DDBJ databases">
        <title>Cellulomonas sp. MW4 Whole genome sequence.</title>
        <authorList>
            <person name="Park S."/>
        </authorList>
    </citation>
    <scope>NUCLEOTIDE SEQUENCE [LARGE SCALE GENOMIC DNA]</scope>
    <source>
        <strain evidence="3 4">MW4</strain>
    </source>
</reference>
<feature type="compositionally biased region" description="Low complexity" evidence="1">
    <location>
        <begin position="20"/>
        <end position="62"/>
    </location>
</feature>
<keyword evidence="2" id="KW-1133">Transmembrane helix</keyword>
<feature type="transmembrane region" description="Helical" evidence="2">
    <location>
        <begin position="228"/>
        <end position="247"/>
    </location>
</feature>
<accession>A0ABT7SE81</accession>
<dbReference type="Proteomes" id="UP001529338">
    <property type="component" value="Unassembled WGS sequence"/>
</dbReference>
<feature type="transmembrane region" description="Helical" evidence="2">
    <location>
        <begin position="267"/>
        <end position="287"/>
    </location>
</feature>
<feature type="transmembrane region" description="Helical" evidence="2">
    <location>
        <begin position="334"/>
        <end position="358"/>
    </location>
</feature>
<evidence type="ECO:0000256" key="1">
    <source>
        <dbReference type="SAM" id="MobiDB-lite"/>
    </source>
</evidence>
<feature type="compositionally biased region" description="Low complexity" evidence="1">
    <location>
        <begin position="140"/>
        <end position="171"/>
    </location>
</feature>
<protein>
    <submittedName>
        <fullName evidence="3">Uncharacterized protein</fullName>
    </submittedName>
</protein>
<dbReference type="RefSeq" id="WP_289454250.1">
    <property type="nucleotide sequence ID" value="NZ_JAUCGQ010000001.1"/>
</dbReference>
<feature type="compositionally biased region" description="Pro residues" evidence="1">
    <location>
        <begin position="172"/>
        <end position="191"/>
    </location>
</feature>
<keyword evidence="4" id="KW-1185">Reference proteome</keyword>
<organism evidence="3 4">
    <name type="scientific">Cellulomonas alba</name>
    <dbReference type="NCBI Taxonomy" id="3053467"/>
    <lineage>
        <taxon>Bacteria</taxon>
        <taxon>Bacillati</taxon>
        <taxon>Actinomycetota</taxon>
        <taxon>Actinomycetes</taxon>
        <taxon>Micrococcales</taxon>
        <taxon>Cellulomonadaceae</taxon>
        <taxon>Cellulomonas</taxon>
    </lineage>
</organism>
<dbReference type="EMBL" id="JAUCGQ010000001">
    <property type="protein sequence ID" value="MDM7854475.1"/>
    <property type="molecule type" value="Genomic_DNA"/>
</dbReference>
<name>A0ABT7SE81_9CELL</name>
<keyword evidence="2" id="KW-0812">Transmembrane</keyword>
<feature type="compositionally biased region" description="Low complexity" evidence="1">
    <location>
        <begin position="70"/>
        <end position="102"/>
    </location>
</feature>
<comment type="caution">
    <text evidence="3">The sequence shown here is derived from an EMBL/GenBank/DDBJ whole genome shotgun (WGS) entry which is preliminary data.</text>
</comment>